<sequence length="39" mass="4353">MTMQKQVYRCNVCGNIVEVLHAGKGELVCCGQPMELLQE</sequence>
<dbReference type="NCBIfam" id="TIGR00319">
    <property type="entry name" value="desulf_FeS4"/>
    <property type="match status" value="1"/>
</dbReference>
<organism evidence="6">
    <name type="scientific">marine sediment metagenome</name>
    <dbReference type="NCBI Taxonomy" id="412755"/>
    <lineage>
        <taxon>unclassified sequences</taxon>
        <taxon>metagenomes</taxon>
        <taxon>ecological metagenomes</taxon>
    </lineage>
</organism>
<accession>X1CBF7</accession>
<proteinExistence type="predicted"/>
<dbReference type="GO" id="GO:0005506">
    <property type="term" value="F:iron ion binding"/>
    <property type="evidence" value="ECO:0007669"/>
    <property type="project" value="InterPro"/>
</dbReference>
<dbReference type="SUPFAM" id="SSF57802">
    <property type="entry name" value="Rubredoxin-like"/>
    <property type="match status" value="1"/>
</dbReference>
<feature type="domain" description="Desulfoferrodoxin N-terminal" evidence="5">
    <location>
        <begin position="4"/>
        <end position="37"/>
    </location>
</feature>
<dbReference type="Pfam" id="PF06397">
    <property type="entry name" value="Desulfoferrod_N"/>
    <property type="match status" value="1"/>
</dbReference>
<keyword evidence="1" id="KW-0813">Transport</keyword>
<evidence type="ECO:0000313" key="6">
    <source>
        <dbReference type="EMBL" id="GAG90547.1"/>
    </source>
</evidence>
<dbReference type="Gene3D" id="2.20.28.100">
    <property type="entry name" value="Desulphoferrodoxin, N-terminal domain"/>
    <property type="match status" value="1"/>
</dbReference>
<evidence type="ECO:0000256" key="2">
    <source>
        <dbReference type="ARBA" id="ARBA00022723"/>
    </source>
</evidence>
<dbReference type="InterPro" id="IPR038094">
    <property type="entry name" value="Desulfoferrodoxin_N_sf"/>
</dbReference>
<protein>
    <recommendedName>
        <fullName evidence="5">Desulfoferrodoxin N-terminal domain-containing protein</fullName>
    </recommendedName>
</protein>
<comment type="caution">
    <text evidence="6">The sequence shown here is derived from an EMBL/GenBank/DDBJ whole genome shotgun (WGS) entry which is preliminary data.</text>
</comment>
<keyword evidence="2" id="KW-0479">Metal-binding</keyword>
<keyword evidence="3" id="KW-0249">Electron transport</keyword>
<gene>
    <name evidence="6" type="ORF">S01H4_46220</name>
</gene>
<name>X1CBF7_9ZZZZ</name>
<dbReference type="EMBL" id="BART01025806">
    <property type="protein sequence ID" value="GAG90547.1"/>
    <property type="molecule type" value="Genomic_DNA"/>
</dbReference>
<reference evidence="6" key="1">
    <citation type="journal article" date="2014" name="Front. Microbiol.">
        <title>High frequency of phylogenetically diverse reductive dehalogenase-homologous genes in deep subseafloor sedimentary metagenomes.</title>
        <authorList>
            <person name="Kawai M."/>
            <person name="Futagami T."/>
            <person name="Toyoda A."/>
            <person name="Takaki Y."/>
            <person name="Nishi S."/>
            <person name="Hori S."/>
            <person name="Arai W."/>
            <person name="Tsubouchi T."/>
            <person name="Morono Y."/>
            <person name="Uchiyama I."/>
            <person name="Ito T."/>
            <person name="Fujiyama A."/>
            <person name="Inagaki F."/>
            <person name="Takami H."/>
        </authorList>
    </citation>
    <scope>NUCLEOTIDE SEQUENCE</scope>
    <source>
        <strain evidence="6">Expedition CK06-06</strain>
    </source>
</reference>
<evidence type="ECO:0000256" key="4">
    <source>
        <dbReference type="ARBA" id="ARBA00023004"/>
    </source>
</evidence>
<evidence type="ECO:0000256" key="1">
    <source>
        <dbReference type="ARBA" id="ARBA00022448"/>
    </source>
</evidence>
<dbReference type="AlphaFoldDB" id="X1CBF7"/>
<feature type="non-terminal residue" evidence="6">
    <location>
        <position position="39"/>
    </location>
</feature>
<dbReference type="InterPro" id="IPR004462">
    <property type="entry name" value="Desulfoferrodoxin_N"/>
</dbReference>
<evidence type="ECO:0000259" key="5">
    <source>
        <dbReference type="Pfam" id="PF06397"/>
    </source>
</evidence>
<keyword evidence="4" id="KW-0408">Iron</keyword>
<evidence type="ECO:0000256" key="3">
    <source>
        <dbReference type="ARBA" id="ARBA00022982"/>
    </source>
</evidence>
<dbReference type="CDD" id="cd00974">
    <property type="entry name" value="DSRD"/>
    <property type="match status" value="1"/>
</dbReference>